<dbReference type="PROSITE" id="PS51199">
    <property type="entry name" value="SF4_HELICASE"/>
    <property type="match status" value="1"/>
</dbReference>
<keyword evidence="6 12" id="KW-0347">Helicase</keyword>
<dbReference type="InterPro" id="IPR036185">
    <property type="entry name" value="DNA_heli_DnaB-like_N_sf"/>
</dbReference>
<reference evidence="14" key="1">
    <citation type="submission" date="2022-06" db="EMBL/GenBank/DDBJ databases">
        <title>Alkalicoccobacillus porphyridii sp. nov., isolated from a marine red alga, Porphyridium purpureum and reclassification of Shouchella plakortidis and Shouchella gibsonii as Alkalicoccobacillus plakortidis comb. nov. and Alkalicoccobacillus gibsonii comb. nov.</title>
        <authorList>
            <person name="Kim K.H."/>
            <person name="Lee J.K."/>
            <person name="Han D.M."/>
            <person name="Baek J.H."/>
            <person name="Jeon C.O."/>
        </authorList>
    </citation>
    <scope>NUCLEOTIDE SEQUENCE</scope>
    <source>
        <strain evidence="14">DSM 19153</strain>
    </source>
</reference>
<comment type="function">
    <text evidence="12">The main replicative DNA helicase, it participates in initiation and elongation during chromosome replication. Travels ahead of the DNA replisome, separating dsDNA into templates for DNA synthesis. A processive ATP-dependent 5'-3' DNA helicase it has DNA-dependent ATPase activity.</text>
</comment>
<dbReference type="PANTHER" id="PTHR30153">
    <property type="entry name" value="REPLICATIVE DNA HELICASE DNAB"/>
    <property type="match status" value="1"/>
</dbReference>
<dbReference type="NCBIfam" id="TIGR00665">
    <property type="entry name" value="DnaB"/>
    <property type="match status" value="1"/>
</dbReference>
<evidence type="ECO:0000256" key="12">
    <source>
        <dbReference type="RuleBase" id="RU362085"/>
    </source>
</evidence>
<dbReference type="SUPFAM" id="SSF48024">
    <property type="entry name" value="N-terminal domain of DnaB helicase"/>
    <property type="match status" value="1"/>
</dbReference>
<keyword evidence="9" id="KW-0413">Isomerase</keyword>
<dbReference type="InterPro" id="IPR007694">
    <property type="entry name" value="DNA_helicase_DnaB-like_C"/>
</dbReference>
<dbReference type="Proteomes" id="UP001203665">
    <property type="component" value="Unassembled WGS sequence"/>
</dbReference>
<gene>
    <name evidence="14" type="primary">dnaB</name>
    <name evidence="14" type="ORF">NDM98_00050</name>
</gene>
<dbReference type="GO" id="GO:0016787">
    <property type="term" value="F:hydrolase activity"/>
    <property type="evidence" value="ECO:0007669"/>
    <property type="project" value="UniProtKB-KW"/>
</dbReference>
<accession>A0ABT0XDR2</accession>
<evidence type="ECO:0000256" key="1">
    <source>
        <dbReference type="ARBA" id="ARBA00008428"/>
    </source>
</evidence>
<sequence>MNDQNFRAPNAAEAVLGSILYKPDLIKESVLVPEEFQATRHQKIFETMRKLDDEGKAIDMVALATELGDEQLQEVGGVPYFAELANAVATTANFKQHEAVVQADYRVRKARNSAYAFTEESGSDDAIDELIKSLQDIKDTATSKLSKTKKEILQSVVEKLHSEEQEITGAQSGIVDLDRMTGGWQRSDLIIVAARPSVGKTAFALNMGGNHCSNKGVTTVFSLEMPAEQLVNRWLSAAGHIDGHKWRNPSKLFTSNDYEKAINAIGLLEKWDFEIVDDAGITVQEIRSKMRQIKRKYPNQEHLVIIDYLQLIASRGGTNRQEQVSEISRSLKQLARELDMPIIALSQLSRGVEQRQDKRPMMSDIRESGSIEQDADVVAFLYRDDYYDKESENQNIIEIILAKQRNGPIGTAEAAFIKEYGKFVNLDRRHNDRLA</sequence>
<evidence type="ECO:0000256" key="8">
    <source>
        <dbReference type="ARBA" id="ARBA00023125"/>
    </source>
</evidence>
<dbReference type="Gene3D" id="1.10.860.10">
    <property type="entry name" value="DNAb Helicase, Chain A"/>
    <property type="match status" value="1"/>
</dbReference>
<keyword evidence="3 12" id="KW-0235">DNA replication</keyword>
<evidence type="ECO:0000256" key="4">
    <source>
        <dbReference type="ARBA" id="ARBA00022741"/>
    </source>
</evidence>
<feature type="domain" description="SF4 helicase" evidence="13">
    <location>
        <begin position="163"/>
        <end position="430"/>
    </location>
</feature>
<evidence type="ECO:0000256" key="10">
    <source>
        <dbReference type="ARBA" id="ARBA00048954"/>
    </source>
</evidence>
<dbReference type="SUPFAM" id="SSF52540">
    <property type="entry name" value="P-loop containing nucleoside triphosphate hydrolases"/>
    <property type="match status" value="1"/>
</dbReference>
<dbReference type="Pfam" id="PF00772">
    <property type="entry name" value="DnaB"/>
    <property type="match status" value="1"/>
</dbReference>
<comment type="similarity">
    <text evidence="1 12">Belongs to the helicase family. DnaB subfamily.</text>
</comment>
<dbReference type="EMBL" id="JAMQJY010000001">
    <property type="protein sequence ID" value="MCM2674062.1"/>
    <property type="molecule type" value="Genomic_DNA"/>
</dbReference>
<dbReference type="PANTHER" id="PTHR30153:SF2">
    <property type="entry name" value="REPLICATIVE DNA HELICASE"/>
    <property type="match status" value="1"/>
</dbReference>
<dbReference type="CDD" id="cd00984">
    <property type="entry name" value="DnaB_C"/>
    <property type="match status" value="1"/>
</dbReference>
<name>A0ABT0XDR2_9BACI</name>
<dbReference type="GO" id="GO:0003678">
    <property type="term" value="F:DNA helicase activity"/>
    <property type="evidence" value="ECO:0007669"/>
    <property type="project" value="UniProtKB-EC"/>
</dbReference>
<comment type="caution">
    <text evidence="14">The sequence shown here is derived from an EMBL/GenBank/DDBJ whole genome shotgun (WGS) entry which is preliminary data.</text>
</comment>
<keyword evidence="7 12" id="KW-0067">ATP-binding</keyword>
<dbReference type="InterPro" id="IPR016136">
    <property type="entry name" value="DNA_helicase_N/primase_C"/>
</dbReference>
<evidence type="ECO:0000256" key="3">
    <source>
        <dbReference type="ARBA" id="ARBA00022705"/>
    </source>
</evidence>
<evidence type="ECO:0000256" key="11">
    <source>
        <dbReference type="NCBIfam" id="TIGR00665"/>
    </source>
</evidence>
<evidence type="ECO:0000256" key="5">
    <source>
        <dbReference type="ARBA" id="ARBA00022801"/>
    </source>
</evidence>
<evidence type="ECO:0000256" key="9">
    <source>
        <dbReference type="ARBA" id="ARBA00023235"/>
    </source>
</evidence>
<dbReference type="InterPro" id="IPR007692">
    <property type="entry name" value="DNA_helicase_DnaB"/>
</dbReference>
<dbReference type="InterPro" id="IPR027417">
    <property type="entry name" value="P-loop_NTPase"/>
</dbReference>
<evidence type="ECO:0000259" key="13">
    <source>
        <dbReference type="PROSITE" id="PS51199"/>
    </source>
</evidence>
<dbReference type="RefSeq" id="WP_251602904.1">
    <property type="nucleotide sequence ID" value="NZ_JAMQJY010000001.1"/>
</dbReference>
<evidence type="ECO:0000313" key="14">
    <source>
        <dbReference type="EMBL" id="MCM2674062.1"/>
    </source>
</evidence>
<keyword evidence="8 12" id="KW-0238">DNA-binding</keyword>
<protein>
    <recommendedName>
        <fullName evidence="11 12">Replicative DNA helicase</fullName>
        <ecNumber evidence="11 12">5.6.2.3</ecNumber>
    </recommendedName>
</protein>
<dbReference type="Pfam" id="PF03796">
    <property type="entry name" value="DnaB_C"/>
    <property type="match status" value="1"/>
</dbReference>
<evidence type="ECO:0000256" key="7">
    <source>
        <dbReference type="ARBA" id="ARBA00022840"/>
    </source>
</evidence>
<dbReference type="EC" id="5.6.2.3" evidence="11 12"/>
<keyword evidence="4 12" id="KW-0547">Nucleotide-binding</keyword>
<keyword evidence="15" id="KW-1185">Reference proteome</keyword>
<proteinExistence type="inferred from homology"/>
<dbReference type="InterPro" id="IPR007693">
    <property type="entry name" value="DNA_helicase_DnaB-like_N"/>
</dbReference>
<evidence type="ECO:0000256" key="6">
    <source>
        <dbReference type="ARBA" id="ARBA00022806"/>
    </source>
</evidence>
<evidence type="ECO:0000256" key="2">
    <source>
        <dbReference type="ARBA" id="ARBA00022515"/>
    </source>
</evidence>
<organism evidence="14 15">
    <name type="scientific">Alkalicoccobacillus plakortidis</name>
    <dbReference type="NCBI Taxonomy" id="444060"/>
    <lineage>
        <taxon>Bacteria</taxon>
        <taxon>Bacillati</taxon>
        <taxon>Bacillota</taxon>
        <taxon>Bacilli</taxon>
        <taxon>Bacillales</taxon>
        <taxon>Bacillaceae</taxon>
        <taxon>Alkalicoccobacillus</taxon>
    </lineage>
</organism>
<keyword evidence="2 12" id="KW-0639">Primosome</keyword>
<keyword evidence="5 12" id="KW-0378">Hydrolase</keyword>
<comment type="catalytic activity">
    <reaction evidence="10 12">
        <text>ATP + H2O = ADP + phosphate + H(+)</text>
        <dbReference type="Rhea" id="RHEA:13065"/>
        <dbReference type="ChEBI" id="CHEBI:15377"/>
        <dbReference type="ChEBI" id="CHEBI:15378"/>
        <dbReference type="ChEBI" id="CHEBI:30616"/>
        <dbReference type="ChEBI" id="CHEBI:43474"/>
        <dbReference type="ChEBI" id="CHEBI:456216"/>
        <dbReference type="EC" id="5.6.2.3"/>
    </reaction>
</comment>
<evidence type="ECO:0000313" key="15">
    <source>
        <dbReference type="Proteomes" id="UP001203665"/>
    </source>
</evidence>
<dbReference type="Gene3D" id="3.40.50.300">
    <property type="entry name" value="P-loop containing nucleotide triphosphate hydrolases"/>
    <property type="match status" value="1"/>
</dbReference>